<dbReference type="GO" id="GO:0003677">
    <property type="term" value="F:DNA binding"/>
    <property type="evidence" value="ECO:0007669"/>
    <property type="project" value="InterPro"/>
</dbReference>
<dbReference type="GO" id="GO:0006281">
    <property type="term" value="P:DNA repair"/>
    <property type="evidence" value="ECO:0007669"/>
    <property type="project" value="InterPro"/>
</dbReference>
<dbReference type="SMART" id="SM00278">
    <property type="entry name" value="HhH1"/>
    <property type="match status" value="2"/>
</dbReference>
<dbReference type="NCBIfam" id="TIGR01953">
    <property type="entry name" value="NusA"/>
    <property type="match status" value="1"/>
</dbReference>
<evidence type="ECO:0000256" key="5">
    <source>
        <dbReference type="ARBA" id="ARBA00023015"/>
    </source>
</evidence>
<keyword evidence="1 7" id="KW-0806">Transcription termination</keyword>
<dbReference type="Pfam" id="PF14520">
    <property type="entry name" value="HHH_5"/>
    <property type="match status" value="1"/>
</dbReference>
<dbReference type="PROSITE" id="PS50126">
    <property type="entry name" value="S1"/>
    <property type="match status" value="1"/>
</dbReference>
<dbReference type="GO" id="GO:0003723">
    <property type="term" value="F:RNA binding"/>
    <property type="evidence" value="ECO:0007669"/>
    <property type="project" value="UniProtKB-UniRule"/>
</dbReference>
<keyword evidence="5 7" id="KW-0805">Transcription regulation</keyword>
<dbReference type="SUPFAM" id="SSF50249">
    <property type="entry name" value="Nucleic acid-binding proteins"/>
    <property type="match status" value="1"/>
</dbReference>
<dbReference type="GO" id="GO:0003700">
    <property type="term" value="F:DNA-binding transcription factor activity"/>
    <property type="evidence" value="ECO:0007669"/>
    <property type="project" value="InterPro"/>
</dbReference>
<comment type="similarity">
    <text evidence="7">Belongs to the NusA family.</text>
</comment>
<dbReference type="InterPro" id="IPR010213">
    <property type="entry name" value="TF_NusA"/>
</dbReference>
<dbReference type="GO" id="GO:0000166">
    <property type="term" value="F:nucleotide binding"/>
    <property type="evidence" value="ECO:0007669"/>
    <property type="project" value="InterPro"/>
</dbReference>
<dbReference type="GO" id="GO:0031564">
    <property type="term" value="P:transcription antitermination"/>
    <property type="evidence" value="ECO:0007669"/>
    <property type="project" value="UniProtKB-UniRule"/>
</dbReference>
<dbReference type="PROSITE" id="PS50084">
    <property type="entry name" value="KH_TYPE_1"/>
    <property type="match status" value="1"/>
</dbReference>
<comment type="function">
    <text evidence="7">Participates in both transcription termination and antitermination.</text>
</comment>
<accession>A0A3A4NW62</accession>
<keyword evidence="4 7" id="KW-0694">RNA-binding</keyword>
<dbReference type="InterPro" id="IPR003029">
    <property type="entry name" value="S1_domain"/>
</dbReference>
<dbReference type="SMART" id="SM00322">
    <property type="entry name" value="KH"/>
    <property type="match status" value="2"/>
</dbReference>
<proteinExistence type="inferred from homology"/>
<dbReference type="InterPro" id="IPR025249">
    <property type="entry name" value="TF_NusA_KH_1st"/>
</dbReference>
<evidence type="ECO:0000259" key="8">
    <source>
        <dbReference type="PROSITE" id="PS50126"/>
    </source>
</evidence>
<name>A0A3A4NW62_ABYX5</name>
<gene>
    <name evidence="7 9" type="primary">nusA</name>
    <name evidence="9" type="ORF">C4520_07240</name>
</gene>
<dbReference type="Pfam" id="PF13184">
    <property type="entry name" value="KH_NusA_1st"/>
    <property type="match status" value="1"/>
</dbReference>
<evidence type="ECO:0000256" key="7">
    <source>
        <dbReference type="HAMAP-Rule" id="MF_00945"/>
    </source>
</evidence>
<dbReference type="Gene3D" id="3.30.1480.10">
    <property type="entry name" value="NusA, N-terminal domain"/>
    <property type="match status" value="1"/>
</dbReference>
<dbReference type="SMART" id="SM00316">
    <property type="entry name" value="S1"/>
    <property type="match status" value="1"/>
</dbReference>
<dbReference type="InterPro" id="IPR004087">
    <property type="entry name" value="KH_dom"/>
</dbReference>
<dbReference type="InterPro" id="IPR009019">
    <property type="entry name" value="KH_sf_prok-type"/>
</dbReference>
<dbReference type="FunFam" id="3.30.300.20:FF:000002">
    <property type="entry name" value="Transcription termination/antitermination protein NusA"/>
    <property type="match status" value="1"/>
</dbReference>
<dbReference type="InterPro" id="IPR036555">
    <property type="entry name" value="NusA_N_sf"/>
</dbReference>
<evidence type="ECO:0000256" key="3">
    <source>
        <dbReference type="ARBA" id="ARBA00022814"/>
    </source>
</evidence>
<dbReference type="HAMAP" id="MF_00945_B">
    <property type="entry name" value="NusA_B"/>
    <property type="match status" value="1"/>
</dbReference>
<evidence type="ECO:0000313" key="9">
    <source>
        <dbReference type="EMBL" id="RJP22815.1"/>
    </source>
</evidence>
<organism evidence="9 10">
    <name type="scientific">Abyssobacteria bacterium (strain SURF_5)</name>
    <dbReference type="NCBI Taxonomy" id="2093360"/>
    <lineage>
        <taxon>Bacteria</taxon>
        <taxon>Pseudomonadati</taxon>
        <taxon>Candidatus Hydrogenedentota</taxon>
        <taxon>Candidatus Abyssobacteria</taxon>
    </lineage>
</organism>
<dbReference type="PANTHER" id="PTHR22648:SF0">
    <property type="entry name" value="TRANSCRIPTION TERMINATION_ANTITERMINATION PROTEIN NUSA"/>
    <property type="match status" value="1"/>
</dbReference>
<dbReference type="EMBL" id="QZKU01000053">
    <property type="protein sequence ID" value="RJP22815.1"/>
    <property type="molecule type" value="Genomic_DNA"/>
</dbReference>
<comment type="subunit">
    <text evidence="7">Monomer. Binds directly to the core enzyme of the DNA-dependent RNA polymerase and to nascent RNA.</text>
</comment>
<dbReference type="CDD" id="cd22529">
    <property type="entry name" value="KH-II_NusA_rpt2"/>
    <property type="match status" value="1"/>
</dbReference>
<dbReference type="Gene3D" id="1.10.150.20">
    <property type="entry name" value="5' to 3' exonuclease, C-terminal subdomain"/>
    <property type="match status" value="1"/>
</dbReference>
<dbReference type="CDD" id="cd02134">
    <property type="entry name" value="KH-II_NusA_rpt1"/>
    <property type="match status" value="1"/>
</dbReference>
<evidence type="ECO:0000256" key="6">
    <source>
        <dbReference type="ARBA" id="ARBA00023163"/>
    </source>
</evidence>
<sequence>MKVDLLPIFEQLQSERNIDRKVLIEAIRSAIETASKKSFENYGLIEIDFDENKWDFRVYQKKQVVERVENPKTEVTLDAARALDPKAGVGDFVRIEIAPGNFGRIAAQTAKQVIIQKLKEAERKNIFAEFKKREGDIIAGVVKKQAHGSVIVDLGKAEGVLPAKEQSPRDIYRFGQRMKFHVQEVSESERGSQIILSRAAPELVRHLFEMEVPEVYDGIVEIRSLAREPGYRSKIAVVSHDTNVDAVGACVGMKGMRVRTIVDELRGEKIDVIKWSEDIKTFVANALSPATISNIIIDEKTKSILVTVPTDQLSIAIGKRGQNARLASKLTAWKVDVIDEKRLKEETALFESDIIDELMELPGVGEKTAQILREAGYLNCRKIANASIEDIAALPGIGRKTAERLIESAAARLASPNQDDGEEILNE</sequence>
<dbReference type="InterPro" id="IPR013735">
    <property type="entry name" value="TF_NusA_N"/>
</dbReference>
<dbReference type="InterPro" id="IPR003583">
    <property type="entry name" value="Hlx-hairpin-Hlx_DNA-bd_motif"/>
</dbReference>
<dbReference type="GO" id="GO:0005829">
    <property type="term" value="C:cytosol"/>
    <property type="evidence" value="ECO:0007669"/>
    <property type="project" value="TreeGrafter"/>
</dbReference>
<dbReference type="Pfam" id="PF00575">
    <property type="entry name" value="S1"/>
    <property type="match status" value="1"/>
</dbReference>
<keyword evidence="2 7" id="KW-0963">Cytoplasm</keyword>
<evidence type="ECO:0000256" key="2">
    <source>
        <dbReference type="ARBA" id="ARBA00022490"/>
    </source>
</evidence>
<dbReference type="InterPro" id="IPR010995">
    <property type="entry name" value="DNA_repair_Rad51/TF_NusA_a-hlx"/>
</dbReference>
<protein>
    <recommendedName>
        <fullName evidence="7">Transcription termination/antitermination protein NusA</fullName>
    </recommendedName>
</protein>
<dbReference type="GO" id="GO:0006353">
    <property type="term" value="P:DNA-templated transcription termination"/>
    <property type="evidence" value="ECO:0007669"/>
    <property type="project" value="UniProtKB-UniRule"/>
</dbReference>
<evidence type="ECO:0000313" key="10">
    <source>
        <dbReference type="Proteomes" id="UP000265882"/>
    </source>
</evidence>
<dbReference type="CDD" id="cd04455">
    <property type="entry name" value="S1_NusA"/>
    <property type="match status" value="1"/>
</dbReference>
<feature type="domain" description="S1 motif" evidence="8">
    <location>
        <begin position="135"/>
        <end position="199"/>
    </location>
</feature>
<dbReference type="SUPFAM" id="SSF69705">
    <property type="entry name" value="Transcription factor NusA, N-terminal domain"/>
    <property type="match status" value="1"/>
</dbReference>
<comment type="subcellular location">
    <subcellularLocation>
        <location evidence="7">Cytoplasm</location>
    </subcellularLocation>
</comment>
<keyword evidence="6 7" id="KW-0804">Transcription</keyword>
<dbReference type="AlphaFoldDB" id="A0A3A4NW62"/>
<comment type="caution">
    <text evidence="9">The sequence shown here is derived from an EMBL/GenBank/DDBJ whole genome shotgun (WGS) entry which is preliminary data.</text>
</comment>
<dbReference type="Proteomes" id="UP000265882">
    <property type="component" value="Unassembled WGS sequence"/>
</dbReference>
<dbReference type="InterPro" id="IPR030842">
    <property type="entry name" value="TF_NusA_bacterial"/>
</dbReference>
<dbReference type="Gene3D" id="2.40.50.140">
    <property type="entry name" value="Nucleic acid-binding proteins"/>
    <property type="match status" value="1"/>
</dbReference>
<dbReference type="SUPFAM" id="SSF47794">
    <property type="entry name" value="Rad51 N-terminal domain-like"/>
    <property type="match status" value="1"/>
</dbReference>
<dbReference type="Pfam" id="PF26594">
    <property type="entry name" value="KH_NusA_2nd"/>
    <property type="match status" value="1"/>
</dbReference>
<reference evidence="9 10" key="1">
    <citation type="journal article" date="2017" name="ISME J.">
        <title>Energy and carbon metabolisms in a deep terrestrial subsurface fluid microbial community.</title>
        <authorList>
            <person name="Momper L."/>
            <person name="Jungbluth S.P."/>
            <person name="Lee M.D."/>
            <person name="Amend J.P."/>
        </authorList>
    </citation>
    <scope>NUCLEOTIDE SEQUENCE [LARGE SCALE GENOMIC DNA]</scope>
    <source>
        <strain evidence="9">SURF_5</strain>
    </source>
</reference>
<keyword evidence="3 7" id="KW-0889">Transcription antitermination</keyword>
<dbReference type="Gene3D" id="3.30.300.20">
    <property type="match status" value="2"/>
</dbReference>
<dbReference type="FunFam" id="3.30.300.20:FF:000005">
    <property type="entry name" value="Transcription termination/antitermination protein NusA"/>
    <property type="match status" value="1"/>
</dbReference>
<dbReference type="InterPro" id="IPR015946">
    <property type="entry name" value="KH_dom-like_a/b"/>
</dbReference>
<evidence type="ECO:0000256" key="1">
    <source>
        <dbReference type="ARBA" id="ARBA00022472"/>
    </source>
</evidence>
<dbReference type="PANTHER" id="PTHR22648">
    <property type="entry name" value="TRANSCRIPTION TERMINATION FACTOR NUSA"/>
    <property type="match status" value="1"/>
</dbReference>
<dbReference type="SUPFAM" id="SSF54814">
    <property type="entry name" value="Prokaryotic type KH domain (KH-domain type II)"/>
    <property type="match status" value="2"/>
</dbReference>
<dbReference type="InterPro" id="IPR012340">
    <property type="entry name" value="NA-bd_OB-fold"/>
</dbReference>
<evidence type="ECO:0000256" key="4">
    <source>
        <dbReference type="ARBA" id="ARBA00022884"/>
    </source>
</evidence>
<dbReference type="Pfam" id="PF08529">
    <property type="entry name" value="NusA_N"/>
    <property type="match status" value="1"/>
</dbReference>
<dbReference type="InterPro" id="IPR058582">
    <property type="entry name" value="KH_NusA_2nd"/>
</dbReference>